<dbReference type="CDD" id="cd10527">
    <property type="entry name" value="SET_LSMT"/>
    <property type="match status" value="1"/>
</dbReference>
<proteinExistence type="predicted"/>
<dbReference type="EMBL" id="JAYKXP010000053">
    <property type="protein sequence ID" value="KAK7035339.1"/>
    <property type="molecule type" value="Genomic_DNA"/>
</dbReference>
<evidence type="ECO:0000313" key="1">
    <source>
        <dbReference type="EMBL" id="KAK7035339.1"/>
    </source>
</evidence>
<organism evidence="1 2">
    <name type="scientific">Paramarasmius palmivorus</name>
    <dbReference type="NCBI Taxonomy" id="297713"/>
    <lineage>
        <taxon>Eukaryota</taxon>
        <taxon>Fungi</taxon>
        <taxon>Dikarya</taxon>
        <taxon>Basidiomycota</taxon>
        <taxon>Agaricomycotina</taxon>
        <taxon>Agaricomycetes</taxon>
        <taxon>Agaricomycetidae</taxon>
        <taxon>Agaricales</taxon>
        <taxon>Marasmiineae</taxon>
        <taxon>Marasmiaceae</taxon>
        <taxon>Paramarasmius</taxon>
    </lineage>
</organism>
<evidence type="ECO:0008006" key="3">
    <source>
        <dbReference type="Google" id="ProtNLM"/>
    </source>
</evidence>
<dbReference type="GO" id="GO:0005634">
    <property type="term" value="C:nucleus"/>
    <property type="evidence" value="ECO:0007669"/>
    <property type="project" value="TreeGrafter"/>
</dbReference>
<dbReference type="InterPro" id="IPR046341">
    <property type="entry name" value="SET_dom_sf"/>
</dbReference>
<accession>A0AAW0C8V8</accession>
<dbReference type="SUPFAM" id="SSF82199">
    <property type="entry name" value="SET domain"/>
    <property type="match status" value="1"/>
</dbReference>
<dbReference type="PANTHER" id="PTHR13271">
    <property type="entry name" value="UNCHARACTERIZED PUTATIVE METHYLTRANSFERASE"/>
    <property type="match status" value="1"/>
</dbReference>
<protein>
    <recommendedName>
        <fullName evidence="3">SET domain-containing protein</fullName>
    </recommendedName>
</protein>
<dbReference type="InterPro" id="IPR050600">
    <property type="entry name" value="SETD3_SETD6_MTase"/>
</dbReference>
<dbReference type="PANTHER" id="PTHR13271:SF34">
    <property type="entry name" value="N-LYSINE METHYLTRANSFERASE SETD6"/>
    <property type="match status" value="1"/>
</dbReference>
<keyword evidence="2" id="KW-1185">Reference proteome</keyword>
<dbReference type="Gene3D" id="3.90.1410.10">
    <property type="entry name" value="set domain protein methyltransferase, domain 1"/>
    <property type="match status" value="1"/>
</dbReference>
<dbReference type="Proteomes" id="UP001383192">
    <property type="component" value="Unassembled WGS sequence"/>
</dbReference>
<evidence type="ECO:0000313" key="2">
    <source>
        <dbReference type="Proteomes" id="UP001383192"/>
    </source>
</evidence>
<dbReference type="AlphaFoldDB" id="A0AAW0C8V8"/>
<reference evidence="1 2" key="1">
    <citation type="submission" date="2024-01" db="EMBL/GenBank/DDBJ databases">
        <title>A draft genome for a cacao thread blight-causing isolate of Paramarasmius palmivorus.</title>
        <authorList>
            <person name="Baruah I.K."/>
            <person name="Bukari Y."/>
            <person name="Amoako-Attah I."/>
            <person name="Meinhardt L.W."/>
            <person name="Bailey B.A."/>
            <person name="Cohen S.P."/>
        </authorList>
    </citation>
    <scope>NUCLEOTIDE SEQUENCE [LARGE SCALE GENOMIC DNA]</scope>
    <source>
        <strain evidence="1 2">GH-12</strain>
    </source>
</reference>
<sequence>MKRKRTPSSSPSRLRPLARDPLSSLLKFCAENGIKIDDRFEMRYSSPEGAETRPIGVFLKNGVDDIPVGTDVVYIPKTAVLSVKSTRLEELELPSDYEPVPFGVGAQLALALALYIEETKGPHSRWHSYIQSLPAHLVDLPTFWGSDNGNENDSVRREDTEIALSWLRGTEVEYNIGRGLLDSIDSYYQKVVVPVFKHNIHISPSLQDFRHAYSLVSSRAFIVDAYNGLSMVPVADAFNHTSENHVQLESEYDVCPECGSLKQCPHDRDIDSSSGPSSGESNADTEELYYTMTATSYITGNGIDVTEIFNTYGAQLSNAELMAQYGFILDANEADWIGWDEEEVIEFVQGNKDKHEVVMELWKECQSHFMGDKLVDTIGDSSVFYVPAEGAGASRRNLSINSDGRLSVQLLILIAVAWAMDNCEKEDITSFLLDCLGDLLRAGEQAEKELGSTGVTSAVMDLAIRLCQNRLGRMRAGEGDAGTILDETPSTMWRTRMAITQVMAEHAMLLSFIEQCLQ</sequence>
<dbReference type="GO" id="GO:0016279">
    <property type="term" value="F:protein-lysine N-methyltransferase activity"/>
    <property type="evidence" value="ECO:0007669"/>
    <property type="project" value="TreeGrafter"/>
</dbReference>
<comment type="caution">
    <text evidence="1">The sequence shown here is derived from an EMBL/GenBank/DDBJ whole genome shotgun (WGS) entry which is preliminary data.</text>
</comment>
<name>A0AAW0C8V8_9AGAR</name>
<gene>
    <name evidence="1" type="ORF">VNI00_011870</name>
</gene>